<dbReference type="GO" id="GO:0005634">
    <property type="term" value="C:nucleus"/>
    <property type="evidence" value="ECO:0007669"/>
    <property type="project" value="UniProtKB-SubCell"/>
</dbReference>
<reference evidence="5" key="1">
    <citation type="submission" date="2022-10" db="EMBL/GenBank/DDBJ databases">
        <title>Tapping the CABI collections for fungal endophytes: first genome assemblies for Collariella, Neodidymelliopsis, Ascochyta clinopodiicola, Didymella pomorum, Didymosphaeria variabile, Neocosmospora piperis and Neocucurbitaria cava.</title>
        <authorList>
            <person name="Hill R."/>
        </authorList>
    </citation>
    <scope>NUCLEOTIDE SEQUENCE</scope>
    <source>
        <strain evidence="5">IMI 356814</strain>
    </source>
</reference>
<feature type="compositionally biased region" description="Pro residues" evidence="3">
    <location>
        <begin position="264"/>
        <end position="273"/>
    </location>
</feature>
<proteinExistence type="predicted"/>
<keyword evidence="6" id="KW-1185">Reference proteome</keyword>
<name>A0A9W8YBM9_9PLEO</name>
<dbReference type="InterPro" id="IPR003105">
    <property type="entry name" value="SRA_YDG"/>
</dbReference>
<organism evidence="5 6">
    <name type="scientific">Neocucurbitaria cava</name>
    <dbReference type="NCBI Taxonomy" id="798079"/>
    <lineage>
        <taxon>Eukaryota</taxon>
        <taxon>Fungi</taxon>
        <taxon>Dikarya</taxon>
        <taxon>Ascomycota</taxon>
        <taxon>Pezizomycotina</taxon>
        <taxon>Dothideomycetes</taxon>
        <taxon>Pleosporomycetidae</taxon>
        <taxon>Pleosporales</taxon>
        <taxon>Pleosporineae</taxon>
        <taxon>Cucurbitariaceae</taxon>
        <taxon>Neocucurbitaria</taxon>
    </lineage>
</organism>
<evidence type="ECO:0000313" key="5">
    <source>
        <dbReference type="EMBL" id="KAJ4373134.1"/>
    </source>
</evidence>
<dbReference type="Gene3D" id="2.30.280.10">
    <property type="entry name" value="SRA-YDG"/>
    <property type="match status" value="1"/>
</dbReference>
<dbReference type="PROSITE" id="PS51015">
    <property type="entry name" value="YDG"/>
    <property type="match status" value="1"/>
</dbReference>
<feature type="region of interest" description="Disordered" evidence="3">
    <location>
        <begin position="252"/>
        <end position="293"/>
    </location>
</feature>
<evidence type="ECO:0000256" key="1">
    <source>
        <dbReference type="ARBA" id="ARBA00023242"/>
    </source>
</evidence>
<feature type="region of interest" description="Disordered" evidence="3">
    <location>
        <begin position="175"/>
        <end position="235"/>
    </location>
</feature>
<sequence>MFAYHAGIIGLESVEGGITFDQEGAYAIVLKERREVEGILEDRFTYRCPLNDKGKFKLTSATQRSREPIRVLRSHSVNGIWGPKAGIRYEGLFSVKGWSIRTAKTTSTTGEWKVGDIFFEIRIERNDDTPVEELMVHPTATEVDDYSEYKRLRRVYREQKRNGPEPTSSIKQDLQLAAKAAPPIQPAQPLMPPSAAPEASRKPSPSTLHSSMFRQPKFDEGSHVPPSPGQEVVSPMAVTNVNQFSLTMRKRLAVAPAQSNRRPSPSPTGPPPSDLEHVTPPVSYDSSNNTGVSADNRINIREVAPWIEYDVGLNIPSPASQAPAITTTTREAVVTPHSLASTSTSAEEEMRSAIKAKETIAKPATVVTPNPLNSQQRRKSDDNKGMTVATLSPTGTASRRDGTKSILLRSRNPISKLFDGVKENVEEDYFGDAVVDMVRTASVGEIETPKTPPKLPPRRHQRSSSDNIMRVLSPTQTTPTKDLFFTSDGGDESPLSPFAMRRRRAIYPPSPPAHHNDYNNNHFSPFFPTTIPPPPPPRTHTQIHDDGKSTTATTMQQPKSRLEEASNDPFVVSPLLPLTSHVPMSPLPVPLQNVIAPPPVLLQSRTASLTPFLAERKHGRQRNHGSENEKETSNKWPTLQMMEGAVGLEVLVEFRDPWCSAGGDGDGDSGGSVSPRAAAVAASRRRMERQSSVSVAPHVVL</sequence>
<feature type="region of interest" description="Disordered" evidence="3">
    <location>
        <begin position="661"/>
        <end position="701"/>
    </location>
</feature>
<feature type="compositionally biased region" description="Pro residues" evidence="3">
    <location>
        <begin position="183"/>
        <end position="195"/>
    </location>
</feature>
<dbReference type="AlphaFoldDB" id="A0A9W8YBM9"/>
<dbReference type="SUPFAM" id="SSF88697">
    <property type="entry name" value="PUA domain-like"/>
    <property type="match status" value="1"/>
</dbReference>
<dbReference type="OrthoDB" id="3244603at2759"/>
<dbReference type="InterPro" id="IPR036987">
    <property type="entry name" value="SRA-YDG_sf"/>
</dbReference>
<comment type="subcellular location">
    <subcellularLocation>
        <location evidence="2">Nucleus</location>
    </subcellularLocation>
</comment>
<keyword evidence="1 2" id="KW-0539">Nucleus</keyword>
<protein>
    <recommendedName>
        <fullName evidence="4">YDG domain-containing protein</fullName>
    </recommendedName>
</protein>
<gene>
    <name evidence="5" type="ORF">N0V83_003425</name>
</gene>
<feature type="compositionally biased region" description="Polar residues" evidence="3">
    <location>
        <begin position="203"/>
        <end position="213"/>
    </location>
</feature>
<evidence type="ECO:0000313" key="6">
    <source>
        <dbReference type="Proteomes" id="UP001140560"/>
    </source>
</evidence>
<feature type="domain" description="YDG" evidence="4">
    <location>
        <begin position="1"/>
        <end position="125"/>
    </location>
</feature>
<feature type="compositionally biased region" description="Low complexity" evidence="3">
    <location>
        <begin position="671"/>
        <end position="682"/>
    </location>
</feature>
<dbReference type="InterPro" id="IPR015947">
    <property type="entry name" value="PUA-like_sf"/>
</dbReference>
<evidence type="ECO:0000259" key="4">
    <source>
        <dbReference type="PROSITE" id="PS51015"/>
    </source>
</evidence>
<feature type="region of interest" description="Disordered" evidence="3">
    <location>
        <begin position="532"/>
        <end position="563"/>
    </location>
</feature>
<evidence type="ECO:0000256" key="2">
    <source>
        <dbReference type="PROSITE-ProRule" id="PRU00358"/>
    </source>
</evidence>
<feature type="region of interest" description="Disordered" evidence="3">
    <location>
        <begin position="444"/>
        <end position="496"/>
    </location>
</feature>
<feature type="region of interest" description="Disordered" evidence="3">
    <location>
        <begin position="367"/>
        <end position="404"/>
    </location>
</feature>
<evidence type="ECO:0000256" key="3">
    <source>
        <dbReference type="SAM" id="MobiDB-lite"/>
    </source>
</evidence>
<dbReference type="Proteomes" id="UP001140560">
    <property type="component" value="Unassembled WGS sequence"/>
</dbReference>
<dbReference type="EMBL" id="JAPEUY010000005">
    <property type="protein sequence ID" value="KAJ4373134.1"/>
    <property type="molecule type" value="Genomic_DNA"/>
</dbReference>
<feature type="compositionally biased region" description="Polar residues" evidence="3">
    <location>
        <begin position="284"/>
        <end position="293"/>
    </location>
</feature>
<comment type="caution">
    <text evidence="5">The sequence shown here is derived from an EMBL/GenBank/DDBJ whole genome shotgun (WGS) entry which is preliminary data.</text>
</comment>
<accession>A0A9W8YBM9</accession>
<feature type="compositionally biased region" description="Polar residues" evidence="3">
    <location>
        <begin position="549"/>
        <end position="559"/>
    </location>
</feature>